<keyword evidence="1 4" id="KW-0489">Methyltransferase</keyword>
<keyword evidence="2 4" id="KW-0808">Transferase</keyword>
<keyword evidence="8" id="KW-1185">Reference proteome</keyword>
<evidence type="ECO:0000256" key="2">
    <source>
        <dbReference type="ARBA" id="ARBA00022679"/>
    </source>
</evidence>
<evidence type="ECO:0000313" key="7">
    <source>
        <dbReference type="EMBL" id="KAL1524387.1"/>
    </source>
</evidence>
<feature type="region of interest" description="SAM motif III" evidence="4">
    <location>
        <begin position="256"/>
        <end position="265"/>
    </location>
</feature>
<evidence type="ECO:0000313" key="8">
    <source>
        <dbReference type="Proteomes" id="UP001515480"/>
    </source>
</evidence>
<comment type="similarity">
    <text evidence="4">Belongs to the class I-like SAM-binding methyltransferase superfamily. gTMT family.</text>
</comment>
<comment type="caution">
    <text evidence="7">The sequence shown here is derived from an EMBL/GenBank/DDBJ whole genome shotgun (WGS) entry which is preliminary data.</text>
</comment>
<feature type="signal peptide" evidence="5">
    <location>
        <begin position="1"/>
        <end position="18"/>
    </location>
</feature>
<feature type="region of interest" description="SAM motif I" evidence="4">
    <location>
        <begin position="166"/>
        <end position="175"/>
    </location>
</feature>
<dbReference type="PROSITE" id="PS51581">
    <property type="entry name" value="SAM_GTMT"/>
    <property type="match status" value="1"/>
</dbReference>
<gene>
    <name evidence="7" type="ORF">AB1Y20_019282</name>
</gene>
<dbReference type="InterPro" id="IPR050447">
    <property type="entry name" value="Erg6_SMT_methyltransf"/>
</dbReference>
<dbReference type="InterPro" id="IPR029063">
    <property type="entry name" value="SAM-dependent_MTases_sf"/>
</dbReference>
<feature type="region of interest" description="SAM motif II" evidence="4">
    <location>
        <begin position="229"/>
        <end position="237"/>
    </location>
</feature>
<evidence type="ECO:0000259" key="6">
    <source>
        <dbReference type="Pfam" id="PF13847"/>
    </source>
</evidence>
<proteinExistence type="inferred from homology"/>
<dbReference type="Proteomes" id="UP001515480">
    <property type="component" value="Unassembled WGS sequence"/>
</dbReference>
<dbReference type="PANTHER" id="PTHR44068:SF11">
    <property type="entry name" value="GERANYL DIPHOSPHATE 2-C-METHYLTRANSFERASE"/>
    <property type="match status" value="1"/>
</dbReference>
<dbReference type="GO" id="GO:0008168">
    <property type="term" value="F:methyltransferase activity"/>
    <property type="evidence" value="ECO:0007669"/>
    <property type="project" value="UniProtKB-KW"/>
</dbReference>
<evidence type="ECO:0000256" key="4">
    <source>
        <dbReference type="PROSITE-ProRule" id="PRU00914"/>
    </source>
</evidence>
<feature type="chain" id="PRO_5044318959" description="Methyltransferase domain-containing protein" evidence="5">
    <location>
        <begin position="19"/>
        <end position="385"/>
    </location>
</feature>
<sequence length="385" mass="43600">MHVLRLLAVCQCCALGTAFTPAGALPKRLPRAPCVTLRTATHGAECHTPLVGGTHRVSMLAPVVPAPARLAAIAAAVAAICAWLFQKLNTPSRVYDREANTVGREYDAWTTEGILEYYWGEHIHLGYYNEGQRKGPFYGGKDFIEAKYDFIEKMLEFSKVDSPKKVLDVGCGIGGTSRYLAKKFPRAEVTGITISEQQQKRATMLAEERGIPNVKFELCDALNMTYDDNSFDFVWACESGEHMPDKKKYVEEMARVLKPGGRIVIATWCQREEPPAFNAKERKTLDYLYGEWTHPYFISIDDYAQIMQGTGKLSDIVTDDWAKQTIPAWRHSIWVGVWDIWPVLKRPHLWWKVLRDAWCLEVMHRAFTNGLMRYGMMTAAKPVDA</sequence>
<dbReference type="Pfam" id="PF13847">
    <property type="entry name" value="Methyltransf_31"/>
    <property type="match status" value="1"/>
</dbReference>
<evidence type="ECO:0000256" key="3">
    <source>
        <dbReference type="ARBA" id="ARBA00022691"/>
    </source>
</evidence>
<organism evidence="7 8">
    <name type="scientific">Prymnesium parvum</name>
    <name type="common">Toxic golden alga</name>
    <dbReference type="NCBI Taxonomy" id="97485"/>
    <lineage>
        <taxon>Eukaryota</taxon>
        <taxon>Haptista</taxon>
        <taxon>Haptophyta</taxon>
        <taxon>Prymnesiophyceae</taxon>
        <taxon>Prymnesiales</taxon>
        <taxon>Prymnesiaceae</taxon>
        <taxon>Prymnesium</taxon>
    </lineage>
</organism>
<dbReference type="EMBL" id="JBGBPQ010000005">
    <property type="protein sequence ID" value="KAL1524387.1"/>
    <property type="molecule type" value="Genomic_DNA"/>
</dbReference>
<dbReference type="GO" id="GO:0032259">
    <property type="term" value="P:methylation"/>
    <property type="evidence" value="ECO:0007669"/>
    <property type="project" value="UniProtKB-UniRule"/>
</dbReference>
<evidence type="ECO:0000256" key="1">
    <source>
        <dbReference type="ARBA" id="ARBA00022603"/>
    </source>
</evidence>
<dbReference type="InterPro" id="IPR025714">
    <property type="entry name" value="Methyltranfer_dom"/>
</dbReference>
<reference evidence="7 8" key="1">
    <citation type="journal article" date="2024" name="Science">
        <title>Giant polyketide synthase enzymes in the biosynthesis of giant marine polyether toxins.</title>
        <authorList>
            <person name="Fallon T.R."/>
            <person name="Shende V.V."/>
            <person name="Wierzbicki I.H."/>
            <person name="Pendleton A.L."/>
            <person name="Watervoot N.F."/>
            <person name="Auber R.P."/>
            <person name="Gonzalez D.J."/>
            <person name="Wisecaver J.H."/>
            <person name="Moore B.S."/>
        </authorList>
    </citation>
    <scope>NUCLEOTIDE SEQUENCE [LARGE SCALE GENOMIC DNA]</scope>
    <source>
        <strain evidence="7 8">12B1</strain>
    </source>
</reference>
<dbReference type="CDD" id="cd02440">
    <property type="entry name" value="AdoMet_MTases"/>
    <property type="match status" value="1"/>
</dbReference>
<dbReference type="SUPFAM" id="SSF53335">
    <property type="entry name" value="S-adenosyl-L-methionine-dependent methyltransferases"/>
    <property type="match status" value="1"/>
</dbReference>
<name>A0AB34JU75_PRYPA</name>
<dbReference type="InterPro" id="IPR025774">
    <property type="entry name" value="PiNMT-like"/>
</dbReference>
<protein>
    <recommendedName>
        <fullName evidence="6">Methyltransferase domain-containing protein</fullName>
    </recommendedName>
</protein>
<keyword evidence="5" id="KW-0732">Signal</keyword>
<dbReference type="PANTHER" id="PTHR44068">
    <property type="entry name" value="ZGC:194242"/>
    <property type="match status" value="1"/>
</dbReference>
<feature type="domain" description="Methyltransferase" evidence="6">
    <location>
        <begin position="162"/>
        <end position="282"/>
    </location>
</feature>
<evidence type="ECO:0000256" key="5">
    <source>
        <dbReference type="SAM" id="SignalP"/>
    </source>
</evidence>
<dbReference type="AlphaFoldDB" id="A0AB34JU75"/>
<keyword evidence="3 4" id="KW-0949">S-adenosyl-L-methionine</keyword>
<dbReference type="Gene3D" id="3.40.50.150">
    <property type="entry name" value="Vaccinia Virus protein VP39"/>
    <property type="match status" value="1"/>
</dbReference>
<accession>A0AB34JU75</accession>